<evidence type="ECO:0000256" key="1">
    <source>
        <dbReference type="SAM" id="MobiDB-lite"/>
    </source>
</evidence>
<proteinExistence type="predicted"/>
<evidence type="ECO:0000313" key="3">
    <source>
        <dbReference type="EMBL" id="KAF4676907.1"/>
    </source>
</evidence>
<accession>A0A7J6MZX3</accession>
<dbReference type="EMBL" id="JAAPAO010000025">
    <property type="protein sequence ID" value="KAF4676907.1"/>
    <property type="molecule type" value="Genomic_DNA"/>
</dbReference>
<feature type="domain" description="Mei2-like C-terminal RNA recognition motif" evidence="2">
    <location>
        <begin position="176"/>
        <end position="239"/>
    </location>
</feature>
<dbReference type="Proteomes" id="UP000591131">
    <property type="component" value="Unassembled WGS sequence"/>
</dbReference>
<dbReference type="OrthoDB" id="448020at2759"/>
<sequence>MESGVLCPLRQSEPTEGPPGGHQEGGECEETALSDGDGSSLDWSDIRPQDVADNFLKLVSLATGRGSATTATIDSIRTRGVVADHRAEGPRQAGHVPSLEAYAASSSHVPPRLQPPFNGESRSSRHVEKSVAKVAPPGCHRTLTIGMKPQLIDLDELASQGDDRTTLMIKSVPRKYLPADATKDANRGYAFINLKSAEYLYIFARLFQNHEWLHYNTARRSCQLFFAHIQGREDTIKHLNQERHPLYMLQRRRRGTTALPITTQYLTMDPLEVWGVQDLSLLAAAAGAGDVINSAAPLRSDTAHGLY</sequence>
<name>A0A7J6MZX3_PERCH</name>
<feature type="region of interest" description="Disordered" evidence="1">
    <location>
        <begin position="1"/>
        <end position="45"/>
    </location>
</feature>
<gene>
    <name evidence="3" type="ORF">FOL47_004386</name>
</gene>
<dbReference type="Pfam" id="PF04059">
    <property type="entry name" value="RRM_2"/>
    <property type="match status" value="1"/>
</dbReference>
<evidence type="ECO:0000259" key="2">
    <source>
        <dbReference type="Pfam" id="PF04059"/>
    </source>
</evidence>
<keyword evidence="4" id="KW-1185">Reference proteome</keyword>
<organism evidence="3 4">
    <name type="scientific">Perkinsus chesapeaki</name>
    <name type="common">Clam parasite</name>
    <name type="synonym">Perkinsus andrewsi</name>
    <dbReference type="NCBI Taxonomy" id="330153"/>
    <lineage>
        <taxon>Eukaryota</taxon>
        <taxon>Sar</taxon>
        <taxon>Alveolata</taxon>
        <taxon>Perkinsozoa</taxon>
        <taxon>Perkinsea</taxon>
        <taxon>Perkinsida</taxon>
        <taxon>Perkinsidae</taxon>
        <taxon>Perkinsus</taxon>
    </lineage>
</organism>
<evidence type="ECO:0000313" key="4">
    <source>
        <dbReference type="Proteomes" id="UP000591131"/>
    </source>
</evidence>
<protein>
    <recommendedName>
        <fullName evidence="2">Mei2-like C-terminal RNA recognition motif domain-containing protein</fullName>
    </recommendedName>
</protein>
<dbReference type="InterPro" id="IPR007201">
    <property type="entry name" value="Mei2-like_Rrm_C"/>
</dbReference>
<reference evidence="3 4" key="1">
    <citation type="submission" date="2020-04" db="EMBL/GenBank/DDBJ databases">
        <title>Perkinsus chesapeaki whole genome sequence.</title>
        <authorList>
            <person name="Bogema D.R."/>
        </authorList>
    </citation>
    <scope>NUCLEOTIDE SEQUENCE [LARGE SCALE GENOMIC DNA]</scope>
    <source>
        <strain evidence="3">ATCC PRA-425</strain>
    </source>
</reference>
<dbReference type="AlphaFoldDB" id="A0A7J6MZX3"/>
<feature type="compositionally biased region" description="Low complexity" evidence="1">
    <location>
        <begin position="33"/>
        <end position="43"/>
    </location>
</feature>
<comment type="caution">
    <text evidence="3">The sequence shown here is derived from an EMBL/GenBank/DDBJ whole genome shotgun (WGS) entry which is preliminary data.</text>
</comment>